<accession>A0AAW1JPS8</accession>
<dbReference type="EMBL" id="JBDFQZ010000007">
    <property type="protein sequence ID" value="KAK9706452.1"/>
    <property type="molecule type" value="Genomic_DNA"/>
</dbReference>
<evidence type="ECO:0008006" key="4">
    <source>
        <dbReference type="Google" id="ProtNLM"/>
    </source>
</evidence>
<dbReference type="Proteomes" id="UP001443914">
    <property type="component" value="Unassembled WGS sequence"/>
</dbReference>
<evidence type="ECO:0000313" key="2">
    <source>
        <dbReference type="EMBL" id="KAK9706452.1"/>
    </source>
</evidence>
<keyword evidence="3" id="KW-1185">Reference proteome</keyword>
<organism evidence="2 3">
    <name type="scientific">Saponaria officinalis</name>
    <name type="common">Common soapwort</name>
    <name type="synonym">Lychnis saponaria</name>
    <dbReference type="NCBI Taxonomy" id="3572"/>
    <lineage>
        <taxon>Eukaryota</taxon>
        <taxon>Viridiplantae</taxon>
        <taxon>Streptophyta</taxon>
        <taxon>Embryophyta</taxon>
        <taxon>Tracheophyta</taxon>
        <taxon>Spermatophyta</taxon>
        <taxon>Magnoliopsida</taxon>
        <taxon>eudicotyledons</taxon>
        <taxon>Gunneridae</taxon>
        <taxon>Pentapetalae</taxon>
        <taxon>Caryophyllales</taxon>
        <taxon>Caryophyllaceae</taxon>
        <taxon>Caryophylleae</taxon>
        <taxon>Saponaria</taxon>
    </lineage>
</organism>
<keyword evidence="1" id="KW-0812">Transmembrane</keyword>
<keyword evidence="1" id="KW-0472">Membrane</keyword>
<dbReference type="AlphaFoldDB" id="A0AAW1JPS8"/>
<sequence>MHNINSINNNNNNYSNMFASKENTKPSLIPLVIWFIEVIIVLVFFCVVITMSFVPWPSTYTLTNPTRFDNQSNRDLATEVNTITIQNGTMIFSLVIANPNEGKDIIHGNITVTLYRDGSVVSVSVIQGFYQSQHSNRSSRVLVNVDQQRLLRRGDSESSGMLEVRLETWVRYRILRWTTERHVLKLEAFVPLNVNGTVLLDEEGVRFQPVKRKL</sequence>
<feature type="transmembrane region" description="Helical" evidence="1">
    <location>
        <begin position="31"/>
        <end position="56"/>
    </location>
</feature>
<evidence type="ECO:0000313" key="3">
    <source>
        <dbReference type="Proteomes" id="UP001443914"/>
    </source>
</evidence>
<name>A0AAW1JPS8_SAPOF</name>
<evidence type="ECO:0000256" key="1">
    <source>
        <dbReference type="SAM" id="Phobius"/>
    </source>
</evidence>
<gene>
    <name evidence="2" type="ORF">RND81_07G125600</name>
</gene>
<comment type="caution">
    <text evidence="2">The sequence shown here is derived from an EMBL/GenBank/DDBJ whole genome shotgun (WGS) entry which is preliminary data.</text>
</comment>
<protein>
    <recommendedName>
        <fullName evidence="4">Late embryogenesis abundant protein LEA-2 subgroup domain-containing protein</fullName>
    </recommendedName>
</protein>
<reference evidence="2" key="1">
    <citation type="submission" date="2024-03" db="EMBL/GenBank/DDBJ databases">
        <title>WGS assembly of Saponaria officinalis var. Norfolk2.</title>
        <authorList>
            <person name="Jenkins J."/>
            <person name="Shu S."/>
            <person name="Grimwood J."/>
            <person name="Barry K."/>
            <person name="Goodstein D."/>
            <person name="Schmutz J."/>
            <person name="Leebens-Mack J."/>
            <person name="Osbourn A."/>
        </authorList>
    </citation>
    <scope>NUCLEOTIDE SEQUENCE [LARGE SCALE GENOMIC DNA]</scope>
    <source>
        <strain evidence="2">JIC</strain>
    </source>
</reference>
<proteinExistence type="predicted"/>
<keyword evidence="1" id="KW-1133">Transmembrane helix</keyword>